<dbReference type="InterPro" id="IPR041280">
    <property type="entry name" value="Big_10"/>
</dbReference>
<dbReference type="InterPro" id="IPR050979">
    <property type="entry name" value="LD-transpeptidase"/>
</dbReference>
<organism evidence="10 11">
    <name type="scientific">Sphaerisporangium aureirubrum</name>
    <dbReference type="NCBI Taxonomy" id="1544736"/>
    <lineage>
        <taxon>Bacteria</taxon>
        <taxon>Bacillati</taxon>
        <taxon>Actinomycetota</taxon>
        <taxon>Actinomycetes</taxon>
        <taxon>Streptosporangiales</taxon>
        <taxon>Streptosporangiaceae</taxon>
        <taxon>Sphaerisporangium</taxon>
    </lineage>
</organism>
<evidence type="ECO:0000256" key="3">
    <source>
        <dbReference type="ARBA" id="ARBA00022960"/>
    </source>
</evidence>
<dbReference type="Gene3D" id="2.40.440.10">
    <property type="entry name" value="L,D-transpeptidase catalytic domain-like"/>
    <property type="match status" value="1"/>
</dbReference>
<keyword evidence="5" id="KW-0012">Acyltransferase</keyword>
<dbReference type="Pfam" id="PF17964">
    <property type="entry name" value="Big_10"/>
    <property type="match status" value="1"/>
</dbReference>
<dbReference type="RefSeq" id="WP_380759406.1">
    <property type="nucleotide sequence ID" value="NZ_JBHSRF010000060.1"/>
</dbReference>
<reference evidence="11" key="1">
    <citation type="journal article" date="2019" name="Int. J. Syst. Evol. Microbiol.">
        <title>The Global Catalogue of Microorganisms (GCM) 10K type strain sequencing project: providing services to taxonomists for standard genome sequencing and annotation.</title>
        <authorList>
            <consortium name="The Broad Institute Genomics Platform"/>
            <consortium name="The Broad Institute Genome Sequencing Center for Infectious Disease"/>
            <person name="Wu L."/>
            <person name="Ma J."/>
        </authorList>
    </citation>
    <scope>NUCLEOTIDE SEQUENCE [LARGE SCALE GENOMIC DNA]</scope>
    <source>
        <strain evidence="11">JCM 30346</strain>
    </source>
</reference>
<dbReference type="InterPro" id="IPR005490">
    <property type="entry name" value="LD_TPept_cat_dom"/>
</dbReference>
<feature type="active site" description="Nucleophile" evidence="7">
    <location>
        <position position="342"/>
    </location>
</feature>
<dbReference type="PANTHER" id="PTHR30582:SF2">
    <property type="entry name" value="L,D-TRANSPEPTIDASE YCIB-RELATED"/>
    <property type="match status" value="1"/>
</dbReference>
<feature type="active site" description="Proton donor/acceptor" evidence="7">
    <location>
        <position position="324"/>
    </location>
</feature>
<protein>
    <submittedName>
        <fullName evidence="10">Ig-like domain-containing protein</fullName>
    </submittedName>
</protein>
<comment type="caution">
    <text evidence="10">The sequence shown here is derived from an EMBL/GenBank/DDBJ whole genome shotgun (WGS) entry which is preliminary data.</text>
</comment>
<sequence length="430" mass="45881">MGHVEFRVIAVGTGALALLLAGGCGTSGNEKGGGSSGGRSDVAVDVSPANGATLVPPELPVTVGTVNGALRSVQVRPRSGEPVAGVLSADRTQWRSRRAMAPGETYQVTVEAVGPEGKSKRVTSVFSTVTATQVFALDKILPSRDGTGLTVGVGMPIMLAFDKPIADRVAVERNLLVQSSKPVEGAWHWWDDKTLAFRPKSWWPENTKVKLVAQLAGVHGGPGLYGSRDYVREFSVGRSRISHADTTSHQMTVKHGDQVVRTIPLSAGQGGDWKYYTTNGIHLAMSREDVTTMTSPGIGPGSAGYYSLTVYDTVRISDTGEYVHGAPWSVGSQGNSNVSHGCVNISPSNAEWFKDTTLIGDPIIVSGSPRRLDPTNGWGHWQETWPEWLRWSGLRSGFTTEALAVTPADHASAKADEAAKQQEKDKKRPS</sequence>
<dbReference type="InterPro" id="IPR038063">
    <property type="entry name" value="Transpep_catalytic_dom"/>
</dbReference>
<feature type="domain" description="L,D-TPase catalytic" evidence="9">
    <location>
        <begin position="240"/>
        <end position="366"/>
    </location>
</feature>
<feature type="region of interest" description="Disordered" evidence="8">
    <location>
        <begin position="406"/>
        <end position="430"/>
    </location>
</feature>
<evidence type="ECO:0000313" key="10">
    <source>
        <dbReference type="EMBL" id="MFC6085358.1"/>
    </source>
</evidence>
<accession>A0ABW1NQT6</accession>
<keyword evidence="11" id="KW-1185">Reference proteome</keyword>
<evidence type="ECO:0000256" key="5">
    <source>
        <dbReference type="ARBA" id="ARBA00023315"/>
    </source>
</evidence>
<name>A0ABW1NQT6_9ACTN</name>
<evidence type="ECO:0000256" key="1">
    <source>
        <dbReference type="ARBA" id="ARBA00004752"/>
    </source>
</evidence>
<feature type="compositionally biased region" description="Basic and acidic residues" evidence="8">
    <location>
        <begin position="411"/>
        <end position="430"/>
    </location>
</feature>
<gene>
    <name evidence="10" type="ORF">ACFP1K_29620</name>
</gene>
<evidence type="ECO:0000313" key="11">
    <source>
        <dbReference type="Proteomes" id="UP001596137"/>
    </source>
</evidence>
<evidence type="ECO:0000256" key="2">
    <source>
        <dbReference type="ARBA" id="ARBA00022679"/>
    </source>
</evidence>
<dbReference type="PANTHER" id="PTHR30582">
    <property type="entry name" value="L,D-TRANSPEPTIDASE"/>
    <property type="match status" value="1"/>
</dbReference>
<dbReference type="Gene3D" id="2.60.40.3780">
    <property type="match status" value="1"/>
</dbReference>
<keyword evidence="6 7" id="KW-0961">Cell wall biogenesis/degradation</keyword>
<comment type="pathway">
    <text evidence="1 7">Cell wall biogenesis; peptidoglycan biosynthesis.</text>
</comment>
<evidence type="ECO:0000256" key="7">
    <source>
        <dbReference type="PROSITE-ProRule" id="PRU01373"/>
    </source>
</evidence>
<evidence type="ECO:0000256" key="4">
    <source>
        <dbReference type="ARBA" id="ARBA00022984"/>
    </source>
</evidence>
<dbReference type="CDD" id="cd16913">
    <property type="entry name" value="YkuD_like"/>
    <property type="match status" value="1"/>
</dbReference>
<dbReference type="Pfam" id="PF03734">
    <property type="entry name" value="YkuD"/>
    <property type="match status" value="1"/>
</dbReference>
<dbReference type="Gene3D" id="2.60.40.3710">
    <property type="match status" value="1"/>
</dbReference>
<keyword evidence="3 7" id="KW-0133">Cell shape</keyword>
<dbReference type="EMBL" id="JBHSRF010000060">
    <property type="protein sequence ID" value="MFC6085358.1"/>
    <property type="molecule type" value="Genomic_DNA"/>
</dbReference>
<dbReference type="CDD" id="cd13432">
    <property type="entry name" value="LDT_IgD_like_2"/>
    <property type="match status" value="1"/>
</dbReference>
<dbReference type="PROSITE" id="PS52029">
    <property type="entry name" value="LD_TPASE"/>
    <property type="match status" value="1"/>
</dbReference>
<evidence type="ECO:0000256" key="6">
    <source>
        <dbReference type="ARBA" id="ARBA00023316"/>
    </source>
</evidence>
<keyword evidence="4 7" id="KW-0573">Peptidoglycan synthesis</keyword>
<keyword evidence="2" id="KW-0808">Transferase</keyword>
<dbReference type="SUPFAM" id="SSF141523">
    <property type="entry name" value="L,D-transpeptidase catalytic domain-like"/>
    <property type="match status" value="1"/>
</dbReference>
<dbReference type="Proteomes" id="UP001596137">
    <property type="component" value="Unassembled WGS sequence"/>
</dbReference>
<dbReference type="PROSITE" id="PS51257">
    <property type="entry name" value="PROKAR_LIPOPROTEIN"/>
    <property type="match status" value="1"/>
</dbReference>
<proteinExistence type="predicted"/>
<evidence type="ECO:0000256" key="8">
    <source>
        <dbReference type="SAM" id="MobiDB-lite"/>
    </source>
</evidence>
<evidence type="ECO:0000259" key="9">
    <source>
        <dbReference type="PROSITE" id="PS52029"/>
    </source>
</evidence>